<dbReference type="GO" id="GO:0005739">
    <property type="term" value="C:mitochondrion"/>
    <property type="evidence" value="ECO:0007669"/>
    <property type="project" value="GOC"/>
</dbReference>
<keyword evidence="1" id="KW-0812">Transmembrane</keyword>
<dbReference type="Gene3D" id="1.20.5.220">
    <property type="match status" value="1"/>
</dbReference>
<proteinExistence type="predicted"/>
<gene>
    <name evidence="2" type="ORF">GBAR_LOCUS4499</name>
</gene>
<keyword evidence="1" id="KW-0472">Membrane</keyword>
<name>A0AA35R7G3_GEOBA</name>
<evidence type="ECO:0000313" key="3">
    <source>
        <dbReference type="Proteomes" id="UP001174909"/>
    </source>
</evidence>
<accession>A0AA35R7G3</accession>
<dbReference type="AlphaFoldDB" id="A0AA35R7G3"/>
<evidence type="ECO:0000313" key="2">
    <source>
        <dbReference type="EMBL" id="CAI8005944.1"/>
    </source>
</evidence>
<evidence type="ECO:0000256" key="1">
    <source>
        <dbReference type="SAM" id="Phobius"/>
    </source>
</evidence>
<reference evidence="2" key="1">
    <citation type="submission" date="2023-03" db="EMBL/GenBank/DDBJ databases">
        <authorList>
            <person name="Steffen K."/>
            <person name="Cardenas P."/>
        </authorList>
    </citation>
    <scope>NUCLEOTIDE SEQUENCE</scope>
</reference>
<sequence length="91" mass="10177">MRMRMRTARRSEVSTLMTGRMILRRALSTLQPTRRVWMGVTTERVAAWAPSGAVWLGVAGVALVWATAWKVVLGRIPYIKDTYPPSASSDD</sequence>
<protein>
    <submittedName>
        <fullName evidence="2">Uncharacterized protein</fullName>
    </submittedName>
</protein>
<dbReference type="InterPro" id="IPR029027">
    <property type="entry name" value="Single_a-helix_sf"/>
</dbReference>
<organism evidence="2 3">
    <name type="scientific">Geodia barretti</name>
    <name type="common">Barrett's horny sponge</name>
    <dbReference type="NCBI Taxonomy" id="519541"/>
    <lineage>
        <taxon>Eukaryota</taxon>
        <taxon>Metazoa</taxon>
        <taxon>Porifera</taxon>
        <taxon>Demospongiae</taxon>
        <taxon>Heteroscleromorpha</taxon>
        <taxon>Tetractinellida</taxon>
        <taxon>Astrophorina</taxon>
        <taxon>Geodiidae</taxon>
        <taxon>Geodia</taxon>
    </lineage>
</organism>
<dbReference type="Pfam" id="PF08997">
    <property type="entry name" value="UCR_6-4kD"/>
    <property type="match status" value="1"/>
</dbReference>
<dbReference type="SUPFAM" id="SSF81518">
    <property type="entry name" value="Subunit XI (6.4 kDa protein) of cytochrome bc1 complex (Ubiquinol-cytochrome c reductase)"/>
    <property type="match status" value="1"/>
</dbReference>
<dbReference type="GO" id="GO:0006122">
    <property type="term" value="P:mitochondrial electron transport, ubiquinol to cytochrome c"/>
    <property type="evidence" value="ECO:0007669"/>
    <property type="project" value="InterPro"/>
</dbReference>
<dbReference type="EMBL" id="CASHTH010000651">
    <property type="protein sequence ID" value="CAI8005944.1"/>
    <property type="molecule type" value="Genomic_DNA"/>
</dbReference>
<keyword evidence="1" id="KW-1133">Transmembrane helix</keyword>
<comment type="caution">
    <text evidence="2">The sequence shown here is derived from an EMBL/GenBank/DDBJ whole genome shotgun (WGS) entry which is preliminary data.</text>
</comment>
<dbReference type="Proteomes" id="UP001174909">
    <property type="component" value="Unassembled WGS sequence"/>
</dbReference>
<feature type="transmembrane region" description="Helical" evidence="1">
    <location>
        <begin position="52"/>
        <end position="73"/>
    </location>
</feature>
<keyword evidence="3" id="KW-1185">Reference proteome</keyword>
<dbReference type="InterPro" id="IPR015089">
    <property type="entry name" value="UQCR"/>
</dbReference>